<dbReference type="InterPro" id="IPR036388">
    <property type="entry name" value="WH-like_DNA-bd_sf"/>
</dbReference>
<dbReference type="PRINTS" id="PR00598">
    <property type="entry name" value="HTHMARR"/>
</dbReference>
<evidence type="ECO:0000313" key="3">
    <source>
        <dbReference type="EMBL" id="MEN7537669.1"/>
    </source>
</evidence>
<feature type="domain" description="HTH marR-type" evidence="2">
    <location>
        <begin position="29"/>
        <end position="166"/>
    </location>
</feature>
<dbReference type="Gene3D" id="1.10.10.10">
    <property type="entry name" value="Winged helix-like DNA-binding domain superfamily/Winged helix DNA-binding domain"/>
    <property type="match status" value="1"/>
</dbReference>
<evidence type="ECO:0000256" key="1">
    <source>
        <dbReference type="SAM" id="MobiDB-lite"/>
    </source>
</evidence>
<evidence type="ECO:0000259" key="2">
    <source>
        <dbReference type="PROSITE" id="PS50995"/>
    </source>
</evidence>
<sequence length="188" mass="21000">MNEVTSQSVNVSGPTEPSVDVGDHERGGRSAIMRELTSMRMIKLYSLLRRSGTLARRRQFGMNETDWWIVAQVGEHAPLSLNGLAERLGQDRGQLSRAVKSLVQRGLLKRERKPGGPEIEIGLAPEGQRIHRDMIELAIERDSELTEGFAAESLEVLRELVEEMIVRAEAMLAEEKRLTALEAERADG</sequence>
<keyword evidence="4" id="KW-1185">Reference proteome</keyword>
<proteinExistence type="predicted"/>
<dbReference type="PROSITE" id="PS50995">
    <property type="entry name" value="HTH_MARR_2"/>
    <property type="match status" value="1"/>
</dbReference>
<name>A0ABV0CXR8_9SPHN</name>
<dbReference type="RefSeq" id="WP_346785112.1">
    <property type="nucleotide sequence ID" value="NZ_JBDLBR010000003.1"/>
</dbReference>
<organism evidence="3 4">
    <name type="scientific">Aurantiacibacter flavus</name>
    <dbReference type="NCBI Taxonomy" id="3145232"/>
    <lineage>
        <taxon>Bacteria</taxon>
        <taxon>Pseudomonadati</taxon>
        <taxon>Pseudomonadota</taxon>
        <taxon>Alphaproteobacteria</taxon>
        <taxon>Sphingomonadales</taxon>
        <taxon>Erythrobacteraceae</taxon>
        <taxon>Aurantiacibacter</taxon>
    </lineage>
</organism>
<feature type="region of interest" description="Disordered" evidence="1">
    <location>
        <begin position="1"/>
        <end position="27"/>
    </location>
</feature>
<reference evidence="3 4" key="1">
    <citation type="submission" date="2024-05" db="EMBL/GenBank/DDBJ databases">
        <authorList>
            <person name="Park S."/>
        </authorList>
    </citation>
    <scope>NUCLEOTIDE SEQUENCE [LARGE SCALE GENOMIC DNA]</scope>
    <source>
        <strain evidence="3 4">DGU5</strain>
    </source>
</reference>
<feature type="compositionally biased region" description="Polar residues" evidence="1">
    <location>
        <begin position="1"/>
        <end position="15"/>
    </location>
</feature>
<comment type="caution">
    <text evidence="3">The sequence shown here is derived from an EMBL/GenBank/DDBJ whole genome shotgun (WGS) entry which is preliminary data.</text>
</comment>
<accession>A0ABV0CXR8</accession>
<dbReference type="SUPFAM" id="SSF46785">
    <property type="entry name" value="Winged helix' DNA-binding domain"/>
    <property type="match status" value="1"/>
</dbReference>
<dbReference type="Pfam" id="PF12802">
    <property type="entry name" value="MarR_2"/>
    <property type="match status" value="1"/>
</dbReference>
<evidence type="ECO:0000313" key="4">
    <source>
        <dbReference type="Proteomes" id="UP001484535"/>
    </source>
</evidence>
<gene>
    <name evidence="3" type="ORF">ABDJ38_10840</name>
</gene>
<dbReference type="SMART" id="SM00347">
    <property type="entry name" value="HTH_MARR"/>
    <property type="match status" value="1"/>
</dbReference>
<dbReference type="Proteomes" id="UP001484535">
    <property type="component" value="Unassembled WGS sequence"/>
</dbReference>
<dbReference type="EMBL" id="JBDLBR010000003">
    <property type="protein sequence ID" value="MEN7537669.1"/>
    <property type="molecule type" value="Genomic_DNA"/>
</dbReference>
<dbReference type="InterPro" id="IPR000835">
    <property type="entry name" value="HTH_MarR-typ"/>
</dbReference>
<dbReference type="InterPro" id="IPR036390">
    <property type="entry name" value="WH_DNA-bd_sf"/>
</dbReference>
<protein>
    <submittedName>
        <fullName evidence="3">MarR family transcriptional regulator</fullName>
    </submittedName>
</protein>